<organism evidence="1">
    <name type="scientific">viral metagenome</name>
    <dbReference type="NCBI Taxonomy" id="1070528"/>
    <lineage>
        <taxon>unclassified sequences</taxon>
        <taxon>metagenomes</taxon>
        <taxon>organismal metagenomes</taxon>
    </lineage>
</organism>
<sequence>MENIRVMDSDEQVEMFNYTECDNVAPVEVKKTRGIVIDKITKNQIVGSFGYTETYTKEDEEVLGNLFSNLSSGEWTFFYSLESTLLRVFYHHDQWYLATHKKLDAFKSRWSCRSTFGELFVEALSRESGKKPDEVMDWLHGFLDKEKVYCFLLKSNQENRIVCQVNLKRPKIVYLGSFDKGPDVVLDTSPLEITGMELARPEVVPFSEVDTIPRILEKVETIDHNEYQGLLAIHIPTQKNIKILNTEYKKYYDIRGNNPNLRFRYLEIRNDPERVRMLYFLYPKSAELFDQLEDTIHKISRMIYHFYVNRYIKNQFITLPKEEFQLMKKCHNWYLLDRKNHRIFSQKVLEMMASEEPLHLYKMIRRFTLNQNLAMHQTMNAKRAFVHTSSRPPHSFAAVLSAPAPAPVAIDTALVTDSSATAMATATVATATVITETTVTNTSS</sequence>
<protein>
    <submittedName>
        <fullName evidence="1">Uncharacterized protein</fullName>
    </submittedName>
</protein>
<dbReference type="AlphaFoldDB" id="A0A6C0K4F2"/>
<accession>A0A6C0K4F2</accession>
<reference evidence="1" key="1">
    <citation type="journal article" date="2020" name="Nature">
        <title>Giant virus diversity and host interactions through global metagenomics.</title>
        <authorList>
            <person name="Schulz F."/>
            <person name="Roux S."/>
            <person name="Paez-Espino D."/>
            <person name="Jungbluth S."/>
            <person name="Walsh D.A."/>
            <person name="Denef V.J."/>
            <person name="McMahon K.D."/>
            <person name="Konstantinidis K.T."/>
            <person name="Eloe-Fadrosh E.A."/>
            <person name="Kyrpides N.C."/>
            <person name="Woyke T."/>
        </authorList>
    </citation>
    <scope>NUCLEOTIDE SEQUENCE</scope>
    <source>
        <strain evidence="1">GVMAG-S-1101169-75</strain>
    </source>
</reference>
<dbReference type="EMBL" id="MN740788">
    <property type="protein sequence ID" value="QHU11680.1"/>
    <property type="molecule type" value="Genomic_DNA"/>
</dbReference>
<evidence type="ECO:0000313" key="1">
    <source>
        <dbReference type="EMBL" id="QHU11680.1"/>
    </source>
</evidence>
<name>A0A6C0K4F2_9ZZZZ</name>
<proteinExistence type="predicted"/>